<dbReference type="Proteomes" id="UP000075606">
    <property type="component" value="Unassembled WGS sequence"/>
</dbReference>
<dbReference type="PANTHER" id="PTHR28008:SF1">
    <property type="entry name" value="DOMAIN PROTEIN, PUTATIVE (AFU_ORTHOLOGUE AFUA_3G10980)-RELATED"/>
    <property type="match status" value="1"/>
</dbReference>
<proteinExistence type="predicted"/>
<dbReference type="InterPro" id="IPR006976">
    <property type="entry name" value="VanZ-like"/>
</dbReference>
<evidence type="ECO:0000259" key="2">
    <source>
        <dbReference type="Pfam" id="PF04892"/>
    </source>
</evidence>
<organism evidence="3 4">
    <name type="scientific">Roseivirga spongicola</name>
    <dbReference type="NCBI Taxonomy" id="333140"/>
    <lineage>
        <taxon>Bacteria</taxon>
        <taxon>Pseudomonadati</taxon>
        <taxon>Bacteroidota</taxon>
        <taxon>Cytophagia</taxon>
        <taxon>Cytophagales</taxon>
        <taxon>Roseivirgaceae</taxon>
        <taxon>Roseivirga</taxon>
    </lineage>
</organism>
<reference evidence="3 4" key="1">
    <citation type="submission" date="2016-01" db="EMBL/GenBank/DDBJ databases">
        <title>Genome sequencing of Roseivirga spongicola UST030701-084.</title>
        <authorList>
            <person name="Selvaratnam C."/>
            <person name="Thevarajoo S."/>
            <person name="Goh K.M."/>
            <person name="Ee R."/>
            <person name="Chan K.-G."/>
            <person name="Chong C.S."/>
        </authorList>
    </citation>
    <scope>NUCLEOTIDE SEQUENCE [LARGE SCALE GENOMIC DNA]</scope>
    <source>
        <strain evidence="3 4">UST030701-084</strain>
    </source>
</reference>
<gene>
    <name evidence="3" type="ORF">AWW68_19060</name>
</gene>
<accession>A0A150XDR0</accession>
<sequence length="133" mass="15085">MFEKLRPYAYWPAIIWAITLAFLMLLPQDTFPQSKLLSYDKLAHLAVFLIFSLLVLIGYSLKGKLKGKGTKQRNLTLTICLVYGIILEGLQQYVPGRMADIYDLLANFTGALFGVIVFMIFIKNKLAIPKLIL</sequence>
<dbReference type="EMBL" id="LRPC01000003">
    <property type="protein sequence ID" value="KYG76879.1"/>
    <property type="molecule type" value="Genomic_DNA"/>
</dbReference>
<feature type="transmembrane region" description="Helical" evidence="1">
    <location>
        <begin position="104"/>
        <end position="122"/>
    </location>
</feature>
<keyword evidence="1" id="KW-0472">Membrane</keyword>
<evidence type="ECO:0000313" key="3">
    <source>
        <dbReference type="EMBL" id="KYG76879.1"/>
    </source>
</evidence>
<evidence type="ECO:0000313" key="4">
    <source>
        <dbReference type="Proteomes" id="UP000075606"/>
    </source>
</evidence>
<feature type="transmembrane region" description="Helical" evidence="1">
    <location>
        <begin position="73"/>
        <end position="92"/>
    </location>
</feature>
<keyword evidence="4" id="KW-1185">Reference proteome</keyword>
<dbReference type="PANTHER" id="PTHR28008">
    <property type="entry name" value="DOMAIN PROTEIN, PUTATIVE (AFU_ORTHOLOGUE AFUA_3G10980)-RELATED"/>
    <property type="match status" value="1"/>
</dbReference>
<feature type="transmembrane region" description="Helical" evidence="1">
    <location>
        <begin position="42"/>
        <end position="61"/>
    </location>
</feature>
<dbReference type="RefSeq" id="WP_068218712.1">
    <property type="nucleotide sequence ID" value="NZ_LRPC01000003.1"/>
</dbReference>
<dbReference type="AlphaFoldDB" id="A0A150XDR0"/>
<feature type="domain" description="VanZ-like" evidence="2">
    <location>
        <begin position="36"/>
        <end position="121"/>
    </location>
</feature>
<dbReference type="Pfam" id="PF04892">
    <property type="entry name" value="VanZ"/>
    <property type="match status" value="1"/>
</dbReference>
<keyword evidence="1" id="KW-1133">Transmembrane helix</keyword>
<comment type="caution">
    <text evidence="3">The sequence shown here is derived from an EMBL/GenBank/DDBJ whole genome shotgun (WGS) entry which is preliminary data.</text>
</comment>
<feature type="transmembrane region" description="Helical" evidence="1">
    <location>
        <begin position="7"/>
        <end position="26"/>
    </location>
</feature>
<keyword evidence="1" id="KW-0812">Transmembrane</keyword>
<evidence type="ECO:0000256" key="1">
    <source>
        <dbReference type="SAM" id="Phobius"/>
    </source>
</evidence>
<dbReference type="STRING" id="333140.AWW68_19060"/>
<protein>
    <recommendedName>
        <fullName evidence="2">VanZ-like domain-containing protein</fullName>
    </recommendedName>
</protein>
<dbReference type="NCBIfam" id="NF037970">
    <property type="entry name" value="vanZ_1"/>
    <property type="match status" value="1"/>
</dbReference>
<name>A0A150XDR0_9BACT</name>
<dbReference type="OrthoDB" id="982143at2"/>